<evidence type="ECO:0000256" key="2">
    <source>
        <dbReference type="ARBA" id="ARBA00022517"/>
    </source>
</evidence>
<feature type="region of interest" description="Disordered" evidence="9">
    <location>
        <begin position="760"/>
        <end position="834"/>
    </location>
</feature>
<dbReference type="InterPro" id="IPR001680">
    <property type="entry name" value="WD40_rpt"/>
</dbReference>
<sequence>MAAYREGRVVVRGGADLVKNRPVFSSDSKYIFVCSGHTVKIFSAASGDCVRELRAHDGEVTGVVVNPQNKLQVFTGSMDGTISQWDYMDSVLLKTLYVRSPVCGLFAHPSHPDSLFATIFDEKSDDNTRLKLVKIKIPKQAGQCVDVVDQFVTGNVQAGDKGVAFGARGEFIATIMRNTLKIVFMKDMHLKKLSPDRTPLTCIACHPSDYCIAVGDEKGRISVWRNFHKKERRALEHWHSLRVEDLCYSPEGSVLYSVGHECTLVEWRHETLQKKFLPRQGAPINHIAYAPNSQQRALSLMTNAMLIQSHLTTTQTIQGLVRTNFNQKREDYLPIGLVIDPHTRALVTNGMVGQLQFYQLDEDRLLFSLDITGENYISPADLQQPLFHTEVEKVAFDPPGDWMATVERRDDKQTSPELRLKFWEFDQLKQSFVLNTVISEPHASRINCLSFRPSSSVSHDTHEPMAFTTSDDGKFKLWAAASDDDSQKKGRSWGCESVGFFRDEIPSCACFSADGSLLIVSFGNVVTTWDPDVNVLKKTLCHGVNDQHIEHVVFGHGSAAHCLISASSSVLNVWNLLTCTVMWRVNMNVSVLVADTESEFVATFDRSGNLFVFHPLEPKLVYTKQNLPTPSVMAAVFIPLTRTDSSSSGGSHLLPWEEHSHLYFVTKGLMLMTETSQLHQQRVSHADMEERLPPTPFAMLLNNQQRKAEKEEGVRMQDLPASANMREMLQAPAHILPPVKSLCATFLQGLLDPGTKMLKRKEERDMDESDEDSDQKSDSEESDMDMETAGGGAVNQSKDTGNGTDQSQDSEDHKDQSELQARSGGQYRTQALSEADLRRLAKVSRSGLKWMHKVFQEIY</sequence>
<dbReference type="Proteomes" id="UP000694845">
    <property type="component" value="Unplaced"/>
</dbReference>
<evidence type="ECO:0000256" key="4">
    <source>
        <dbReference type="ARBA" id="ARBA00022574"/>
    </source>
</evidence>
<dbReference type="CTD" id="84128"/>
<dbReference type="AlphaFoldDB" id="A0A8B7Z9I8"/>
<organism evidence="11 12">
    <name type="scientific">Acanthaster planci</name>
    <name type="common">Crown-of-thorns starfish</name>
    <dbReference type="NCBI Taxonomy" id="133434"/>
    <lineage>
        <taxon>Eukaryota</taxon>
        <taxon>Metazoa</taxon>
        <taxon>Echinodermata</taxon>
        <taxon>Eleutherozoa</taxon>
        <taxon>Asterozoa</taxon>
        <taxon>Asteroidea</taxon>
        <taxon>Valvatacea</taxon>
        <taxon>Valvatida</taxon>
        <taxon>Acanthasteridae</taxon>
        <taxon>Acanthaster</taxon>
    </lineage>
</organism>
<dbReference type="PROSITE" id="PS50082">
    <property type="entry name" value="WD_REPEATS_2"/>
    <property type="match status" value="1"/>
</dbReference>
<dbReference type="OrthoDB" id="4096at2759"/>
<feature type="domain" description="WD repeat-containing protein 75 second beta-propeller" evidence="10">
    <location>
        <begin position="337"/>
        <end position="667"/>
    </location>
</feature>
<keyword evidence="6" id="KW-0804">Transcription</keyword>
<proteinExistence type="predicted"/>
<dbReference type="InterPro" id="IPR053826">
    <property type="entry name" value="WDR75"/>
</dbReference>
<keyword evidence="7" id="KW-0539">Nucleus</keyword>
<dbReference type="PROSITE" id="PS50294">
    <property type="entry name" value="WD_REPEATS_REGION"/>
    <property type="match status" value="1"/>
</dbReference>
<gene>
    <name evidence="12" type="primary">LOC110985550</name>
</gene>
<dbReference type="GO" id="GO:0045943">
    <property type="term" value="P:positive regulation of transcription by RNA polymerase I"/>
    <property type="evidence" value="ECO:0007669"/>
    <property type="project" value="InterPro"/>
</dbReference>
<dbReference type="InterPro" id="IPR057644">
    <property type="entry name" value="Beta-prop_WDR75_2nd"/>
</dbReference>
<reference evidence="12" key="1">
    <citation type="submission" date="2025-08" db="UniProtKB">
        <authorList>
            <consortium name="RefSeq"/>
        </authorList>
    </citation>
    <scope>IDENTIFICATION</scope>
</reference>
<dbReference type="SMART" id="SM00320">
    <property type="entry name" value="WD40"/>
    <property type="match status" value="5"/>
</dbReference>
<evidence type="ECO:0000256" key="8">
    <source>
        <dbReference type="PROSITE-ProRule" id="PRU00221"/>
    </source>
</evidence>
<evidence type="ECO:0000256" key="7">
    <source>
        <dbReference type="ARBA" id="ARBA00023242"/>
    </source>
</evidence>
<evidence type="ECO:0000256" key="6">
    <source>
        <dbReference type="ARBA" id="ARBA00023163"/>
    </source>
</evidence>
<protein>
    <submittedName>
        <fullName evidence="12">WD repeat-containing protein 75-like</fullName>
    </submittedName>
</protein>
<dbReference type="GO" id="GO:0032040">
    <property type="term" value="C:small-subunit processome"/>
    <property type="evidence" value="ECO:0007669"/>
    <property type="project" value="InterPro"/>
</dbReference>
<dbReference type="InterPro" id="IPR036322">
    <property type="entry name" value="WD40_repeat_dom_sf"/>
</dbReference>
<name>A0A8B7Z9I8_ACAPL</name>
<keyword evidence="5" id="KW-0677">Repeat</keyword>
<dbReference type="SUPFAM" id="SSF50978">
    <property type="entry name" value="WD40 repeat-like"/>
    <property type="match status" value="2"/>
</dbReference>
<evidence type="ECO:0000256" key="5">
    <source>
        <dbReference type="ARBA" id="ARBA00022737"/>
    </source>
</evidence>
<feature type="repeat" description="WD" evidence="8">
    <location>
        <begin position="53"/>
        <end position="95"/>
    </location>
</feature>
<keyword evidence="3" id="KW-0698">rRNA processing</keyword>
<keyword evidence="11" id="KW-1185">Reference proteome</keyword>
<evidence type="ECO:0000313" key="11">
    <source>
        <dbReference type="Proteomes" id="UP000694845"/>
    </source>
</evidence>
<dbReference type="Pfam" id="PF23869">
    <property type="entry name" value="Beta-prop_WDR75_1st"/>
    <property type="match status" value="1"/>
</dbReference>
<dbReference type="OMA" id="WILNTRI"/>
<comment type="subcellular location">
    <subcellularLocation>
        <location evidence="1">Nucleus</location>
        <location evidence="1">Nucleolus</location>
    </subcellularLocation>
</comment>
<dbReference type="RefSeq" id="XP_022102333.1">
    <property type="nucleotide sequence ID" value="XM_022246641.1"/>
</dbReference>
<evidence type="ECO:0000259" key="10">
    <source>
        <dbReference type="Pfam" id="PF23769"/>
    </source>
</evidence>
<keyword evidence="4 8" id="KW-0853">WD repeat</keyword>
<dbReference type="GO" id="GO:2000234">
    <property type="term" value="P:positive regulation of rRNA processing"/>
    <property type="evidence" value="ECO:0007669"/>
    <property type="project" value="TreeGrafter"/>
</dbReference>
<accession>A0A8B7Z9I8</accession>
<dbReference type="GO" id="GO:0006364">
    <property type="term" value="P:rRNA processing"/>
    <property type="evidence" value="ECO:0007669"/>
    <property type="project" value="UniProtKB-KW"/>
</dbReference>
<keyword evidence="2" id="KW-0690">Ribosome biogenesis</keyword>
<dbReference type="GeneID" id="110985550"/>
<dbReference type="KEGG" id="aplc:110985550"/>
<dbReference type="InterPro" id="IPR015943">
    <property type="entry name" value="WD40/YVTN_repeat-like_dom_sf"/>
</dbReference>
<dbReference type="PANTHER" id="PTHR44215">
    <property type="entry name" value="WD REPEAT-CONTAINING PROTEIN 75"/>
    <property type="match status" value="1"/>
</dbReference>
<evidence type="ECO:0000256" key="9">
    <source>
        <dbReference type="SAM" id="MobiDB-lite"/>
    </source>
</evidence>
<evidence type="ECO:0000256" key="1">
    <source>
        <dbReference type="ARBA" id="ARBA00004604"/>
    </source>
</evidence>
<dbReference type="PANTHER" id="PTHR44215:SF1">
    <property type="entry name" value="WD REPEAT-CONTAINING PROTEIN 75"/>
    <property type="match status" value="1"/>
</dbReference>
<dbReference type="GO" id="GO:0003723">
    <property type="term" value="F:RNA binding"/>
    <property type="evidence" value="ECO:0007669"/>
    <property type="project" value="InterPro"/>
</dbReference>
<evidence type="ECO:0000256" key="3">
    <source>
        <dbReference type="ARBA" id="ARBA00022552"/>
    </source>
</evidence>
<dbReference type="Pfam" id="PF23769">
    <property type="entry name" value="Beta-prop_WDR75_2nd"/>
    <property type="match status" value="1"/>
</dbReference>
<evidence type="ECO:0000313" key="12">
    <source>
        <dbReference type="RefSeq" id="XP_022102333.1"/>
    </source>
</evidence>
<feature type="compositionally biased region" description="Polar residues" evidence="9">
    <location>
        <begin position="794"/>
        <end position="807"/>
    </location>
</feature>
<dbReference type="Gene3D" id="2.130.10.10">
    <property type="entry name" value="YVTN repeat-like/Quinoprotein amine dehydrogenase"/>
    <property type="match status" value="3"/>
</dbReference>